<proteinExistence type="predicted"/>
<feature type="region of interest" description="Disordered" evidence="1">
    <location>
        <begin position="283"/>
        <end position="315"/>
    </location>
</feature>
<feature type="transmembrane region" description="Helical" evidence="2">
    <location>
        <begin position="6"/>
        <end position="30"/>
    </location>
</feature>
<dbReference type="Pfam" id="PF02698">
    <property type="entry name" value="DUF218"/>
    <property type="match status" value="1"/>
</dbReference>
<feature type="transmembrane region" description="Helical" evidence="2">
    <location>
        <begin position="42"/>
        <end position="61"/>
    </location>
</feature>
<reference evidence="4 5" key="1">
    <citation type="journal article" date="2011" name="J. Biotechnol.">
        <title>The complete genome sequence of the dominant Sinorhizobium meliloti field isolate SM11 extends the S. meliloti pan-genome.</title>
        <authorList>
            <person name="Schneiker-Bekel S."/>
            <person name="Wibberg D."/>
            <person name="Bekel T."/>
            <person name="Blom J."/>
            <person name="Linke B."/>
            <person name="Neuweger H."/>
            <person name="Stiens M."/>
            <person name="Vorholter F.J."/>
            <person name="Weidner S."/>
            <person name="Goesmann A."/>
            <person name="Puhler A."/>
            <person name="Schluter A."/>
        </authorList>
    </citation>
    <scope>NUCLEOTIDE SEQUENCE [LARGE SCALE GENOMIC DNA]</scope>
    <source>
        <strain evidence="4 5">SM11</strain>
    </source>
</reference>
<evidence type="ECO:0000256" key="1">
    <source>
        <dbReference type="SAM" id="MobiDB-lite"/>
    </source>
</evidence>
<dbReference type="GO" id="GO:0000270">
    <property type="term" value="P:peptidoglycan metabolic process"/>
    <property type="evidence" value="ECO:0007669"/>
    <property type="project" value="TreeGrafter"/>
</dbReference>
<evidence type="ECO:0000313" key="5">
    <source>
        <dbReference type="Proteomes" id="UP000009045"/>
    </source>
</evidence>
<keyword evidence="2" id="KW-0472">Membrane</keyword>
<dbReference type="GO" id="GO:0043164">
    <property type="term" value="P:Gram-negative-bacterium-type cell wall biogenesis"/>
    <property type="evidence" value="ECO:0007669"/>
    <property type="project" value="TreeGrafter"/>
</dbReference>
<dbReference type="InterPro" id="IPR003848">
    <property type="entry name" value="DUF218"/>
</dbReference>
<protein>
    <submittedName>
        <fullName evidence="4">Hypothetical transmembrane protein</fullName>
    </submittedName>
</protein>
<feature type="compositionally biased region" description="Polar residues" evidence="1">
    <location>
        <begin position="283"/>
        <end position="293"/>
    </location>
</feature>
<gene>
    <name evidence="4" type="ordered locus">SM11_chr3726</name>
</gene>
<sequence length="344" mass="37780">MFLVSKIFWLVAQPLSLAFLALVVGVLLMLGRFRRSGGTLSAFGLAVLFVTLFTTAGSYFLQILEDRFPRPTPEPTELACIIVLGGAFENVVMASRGGMELNQAAERFVETLRLAQAYPQARILVSGGDGSLSGIYEGDAHASENFFGTFGIGSDRLIREGESRTTFENARYTRDLLAKNGLERCALVTSAYHMPRSIGLFRANGMEVTPWPTDYRTSGKVRLGFDFTSPRSTPNWRRRPPRSGPGSLPIISSAGRRRCCRGSLPHVFFNRLRLEETCSQAEQPCRSSNSSTMRASQSLRRRARCRPPASSSTSSAICFSLPRPVLAAAPSATSFSARRRCSGW</sequence>
<dbReference type="PATRIC" id="fig|707241.3.peg.3892"/>
<evidence type="ECO:0000259" key="3">
    <source>
        <dbReference type="Pfam" id="PF02698"/>
    </source>
</evidence>
<dbReference type="HOGENOM" id="CLU_806308_0_0_5"/>
<dbReference type="InterPro" id="IPR051599">
    <property type="entry name" value="Cell_Envelope_Assoc"/>
</dbReference>
<feature type="domain" description="DUF218" evidence="3">
    <location>
        <begin position="80"/>
        <end position="217"/>
    </location>
</feature>
<dbReference type="KEGG" id="smx:SM11_chr3726"/>
<organism evidence="4 5">
    <name type="scientific">Sinorhizobium meliloti (strain SM11)</name>
    <dbReference type="NCBI Taxonomy" id="707241"/>
    <lineage>
        <taxon>Bacteria</taxon>
        <taxon>Pseudomonadati</taxon>
        <taxon>Pseudomonadota</taxon>
        <taxon>Alphaproteobacteria</taxon>
        <taxon>Hyphomicrobiales</taxon>
        <taxon>Rhizobiaceae</taxon>
        <taxon>Sinorhizobium/Ensifer group</taxon>
        <taxon>Sinorhizobium</taxon>
    </lineage>
</organism>
<keyword evidence="2" id="KW-1133">Transmembrane helix</keyword>
<dbReference type="EMBL" id="CP001830">
    <property type="protein sequence ID" value="AEH80954.1"/>
    <property type="molecule type" value="Genomic_DNA"/>
</dbReference>
<dbReference type="AlphaFoldDB" id="F7X4H8"/>
<feature type="region of interest" description="Disordered" evidence="1">
    <location>
        <begin position="229"/>
        <end position="248"/>
    </location>
</feature>
<dbReference type="Proteomes" id="UP000009045">
    <property type="component" value="Chromosome"/>
</dbReference>
<feature type="compositionally biased region" description="Low complexity" evidence="1">
    <location>
        <begin position="306"/>
        <end position="315"/>
    </location>
</feature>
<evidence type="ECO:0000256" key="2">
    <source>
        <dbReference type="SAM" id="Phobius"/>
    </source>
</evidence>
<dbReference type="PANTHER" id="PTHR30336">
    <property type="entry name" value="INNER MEMBRANE PROTEIN, PROBABLE PERMEASE"/>
    <property type="match status" value="1"/>
</dbReference>
<keyword evidence="2 4" id="KW-0812">Transmembrane</keyword>
<name>F7X4H8_SINMM</name>
<dbReference type="InterPro" id="IPR014729">
    <property type="entry name" value="Rossmann-like_a/b/a_fold"/>
</dbReference>
<dbReference type="Gene3D" id="3.40.50.620">
    <property type="entry name" value="HUPs"/>
    <property type="match status" value="1"/>
</dbReference>
<dbReference type="CDD" id="cd06259">
    <property type="entry name" value="YdcF-like"/>
    <property type="match status" value="1"/>
</dbReference>
<dbReference type="GO" id="GO:0005886">
    <property type="term" value="C:plasma membrane"/>
    <property type="evidence" value="ECO:0007669"/>
    <property type="project" value="TreeGrafter"/>
</dbReference>
<evidence type="ECO:0000313" key="4">
    <source>
        <dbReference type="EMBL" id="AEH80954.1"/>
    </source>
</evidence>
<accession>F7X4H8</accession>
<dbReference type="PANTHER" id="PTHR30336:SF4">
    <property type="entry name" value="ENVELOPE BIOGENESIS FACTOR ELYC"/>
    <property type="match status" value="1"/>
</dbReference>